<dbReference type="GO" id="GO:0031177">
    <property type="term" value="F:phosphopantetheine binding"/>
    <property type="evidence" value="ECO:0007669"/>
    <property type="project" value="InterPro"/>
</dbReference>
<dbReference type="InterPro" id="IPR011032">
    <property type="entry name" value="GroES-like_sf"/>
</dbReference>
<dbReference type="Gene3D" id="1.10.1200.10">
    <property type="entry name" value="ACP-like"/>
    <property type="match status" value="1"/>
</dbReference>
<dbReference type="SUPFAM" id="SSF53335">
    <property type="entry name" value="S-adenosyl-L-methionine-dependent methyltransferases"/>
    <property type="match status" value="1"/>
</dbReference>
<dbReference type="InterPro" id="IPR036736">
    <property type="entry name" value="ACP-like_sf"/>
</dbReference>
<dbReference type="PANTHER" id="PTHR43775">
    <property type="entry name" value="FATTY ACID SYNTHASE"/>
    <property type="match status" value="1"/>
</dbReference>
<dbReference type="InterPro" id="IPR016035">
    <property type="entry name" value="Acyl_Trfase/lysoPLipase"/>
</dbReference>
<dbReference type="InterPro" id="IPR013154">
    <property type="entry name" value="ADH-like_N"/>
</dbReference>
<dbReference type="InterPro" id="IPR029063">
    <property type="entry name" value="SAM-dependent_MTases_sf"/>
</dbReference>
<keyword evidence="2" id="KW-0597">Phosphoprotein</keyword>
<reference evidence="13 14" key="1">
    <citation type="journal article" date="2016" name="Genome Announc.">
        <title>Genome Sequence of Madurella mycetomatis mm55, Isolated from a Human Mycetoma Case in Sudan.</title>
        <authorList>
            <person name="Smit S."/>
            <person name="Derks M.F."/>
            <person name="Bervoets S."/>
            <person name="Fahal A."/>
            <person name="van Leeuwen W."/>
            <person name="van Belkum A."/>
            <person name="van de Sande W.W."/>
        </authorList>
    </citation>
    <scope>NUCLEOTIDE SEQUENCE [LARGE SCALE GENOMIC DNA]</scope>
    <source>
        <strain evidence="14">mm55</strain>
    </source>
</reference>
<evidence type="ECO:0000256" key="4">
    <source>
        <dbReference type="ARBA" id="ARBA00022857"/>
    </source>
</evidence>
<dbReference type="InterPro" id="IPR036291">
    <property type="entry name" value="NAD(P)-bd_dom_sf"/>
</dbReference>
<dbReference type="SUPFAM" id="SSF50129">
    <property type="entry name" value="GroES-like"/>
    <property type="match status" value="1"/>
</dbReference>
<dbReference type="Gene3D" id="3.40.50.150">
    <property type="entry name" value="Vaccinia Virus protein VP39"/>
    <property type="match status" value="1"/>
</dbReference>
<dbReference type="InterPro" id="IPR014030">
    <property type="entry name" value="Ketoacyl_synth_N"/>
</dbReference>
<dbReference type="SUPFAM" id="SSF53901">
    <property type="entry name" value="Thiolase-like"/>
    <property type="match status" value="1"/>
</dbReference>
<dbReference type="SMART" id="SM00825">
    <property type="entry name" value="PKS_KS"/>
    <property type="match status" value="1"/>
</dbReference>
<dbReference type="InterPro" id="IPR057326">
    <property type="entry name" value="KR_dom"/>
</dbReference>
<dbReference type="VEuPathDB" id="FungiDB:MMYC01_201092"/>
<dbReference type="InterPro" id="IPR016036">
    <property type="entry name" value="Malonyl_transacylase_ACP-bd"/>
</dbReference>
<evidence type="ECO:0000259" key="12">
    <source>
        <dbReference type="PROSITE" id="PS52019"/>
    </source>
</evidence>
<dbReference type="SMART" id="SM01294">
    <property type="entry name" value="PKS_PP_betabranch"/>
    <property type="match status" value="1"/>
</dbReference>
<dbReference type="InterPro" id="IPR020806">
    <property type="entry name" value="PKS_PP-bd"/>
</dbReference>
<dbReference type="CDD" id="cd05195">
    <property type="entry name" value="enoyl_red"/>
    <property type="match status" value="1"/>
</dbReference>
<proteinExistence type="predicted"/>
<dbReference type="Proteomes" id="UP000078237">
    <property type="component" value="Unassembled WGS sequence"/>
</dbReference>
<dbReference type="CDD" id="cd00833">
    <property type="entry name" value="PKS"/>
    <property type="match status" value="1"/>
</dbReference>
<dbReference type="InterPro" id="IPR020843">
    <property type="entry name" value="ER"/>
</dbReference>
<dbReference type="Gene3D" id="3.40.50.720">
    <property type="entry name" value="NAD(P)-binding Rossmann-like Domain"/>
    <property type="match status" value="1"/>
</dbReference>
<dbReference type="Gene3D" id="3.40.366.10">
    <property type="entry name" value="Malonyl-Coenzyme A Acyl Carrier Protein, domain 2"/>
    <property type="match status" value="1"/>
</dbReference>
<dbReference type="GO" id="GO:0016491">
    <property type="term" value="F:oxidoreductase activity"/>
    <property type="evidence" value="ECO:0007669"/>
    <property type="project" value="UniProtKB-KW"/>
</dbReference>
<feature type="compositionally biased region" description="Polar residues" evidence="9">
    <location>
        <begin position="517"/>
        <end position="539"/>
    </location>
</feature>
<dbReference type="GO" id="GO:0006633">
    <property type="term" value="P:fatty acid biosynthetic process"/>
    <property type="evidence" value="ECO:0007669"/>
    <property type="project" value="TreeGrafter"/>
</dbReference>
<feature type="active site" description="Proton donor; for dehydratase activity" evidence="8">
    <location>
        <position position="1277"/>
    </location>
</feature>
<feature type="domain" description="Ketosynthase family 3 (KS3)" evidence="11">
    <location>
        <begin position="5"/>
        <end position="439"/>
    </location>
</feature>
<dbReference type="SUPFAM" id="SSF52151">
    <property type="entry name" value="FabD/lysophospholipase-like"/>
    <property type="match status" value="1"/>
</dbReference>
<dbReference type="SMART" id="SM00827">
    <property type="entry name" value="PKS_AT"/>
    <property type="match status" value="1"/>
</dbReference>
<evidence type="ECO:0000256" key="7">
    <source>
        <dbReference type="ARBA" id="ARBA00023315"/>
    </source>
</evidence>
<evidence type="ECO:0000256" key="8">
    <source>
        <dbReference type="PROSITE-ProRule" id="PRU01363"/>
    </source>
</evidence>
<accession>A0A175WGN7</accession>
<dbReference type="InterPro" id="IPR049552">
    <property type="entry name" value="PKS_DH_N"/>
</dbReference>
<dbReference type="PROSITE" id="PS52004">
    <property type="entry name" value="KS3_2"/>
    <property type="match status" value="1"/>
</dbReference>
<feature type="domain" description="Carrier" evidence="10">
    <location>
        <begin position="2577"/>
        <end position="2655"/>
    </location>
</feature>
<dbReference type="Pfam" id="PF22621">
    <property type="entry name" value="CurL-like_PKS_C"/>
    <property type="match status" value="1"/>
</dbReference>
<dbReference type="SMART" id="SM00826">
    <property type="entry name" value="PKS_DH"/>
    <property type="match status" value="1"/>
</dbReference>
<dbReference type="GO" id="GO:0044550">
    <property type="term" value="P:secondary metabolite biosynthetic process"/>
    <property type="evidence" value="ECO:0007669"/>
    <property type="project" value="TreeGrafter"/>
</dbReference>
<dbReference type="Pfam" id="PF02801">
    <property type="entry name" value="Ketoacyl-synt_C"/>
    <property type="match status" value="1"/>
</dbReference>
<dbReference type="InterPro" id="IPR042104">
    <property type="entry name" value="PKS_dehydratase_sf"/>
</dbReference>
<keyword evidence="7" id="KW-0012">Acyltransferase</keyword>
<dbReference type="SUPFAM" id="SSF47336">
    <property type="entry name" value="ACP-like"/>
    <property type="match status" value="1"/>
</dbReference>
<evidence type="ECO:0000256" key="3">
    <source>
        <dbReference type="ARBA" id="ARBA00022679"/>
    </source>
</evidence>
<sequence length="2658" mass="287602">MAVSDAPIAIVGLAYRAPGVGRKGLWDYLVQAESAWSKMPPSRFDQQAFYTPGLDKRGCFQAHGAHFLPDDIYSFDAAFFNMRAEEARNSDPQHRMMLECALEAAENAGHSLLDLAGKNIGVYVAVGSQEYAHQVAEDLLKTSAFTATGIAGCMFANRLSYFFDIHGPSVAIEAACASSAYATHQACNALRNGECDAAFVGASSISFSPNLWITLEKMGAPTLNSDMKCDRALSADGRSYSYDHKAAGFGRGEGGACLLIKRLDDAIKNGDPIHAVIRSSACNHCGRSEGITMPSRSAQEKLLHKVHAAAGLNPSETPVVEGHGTATPAGDPIEAGAFVSVLGKERTASNPLYIGSIKSNFGHLEGASGMLGIIKAILMVKYGTILPTAGFEKFNSRIEGQEKLVVASEAIPWPKGEPRRALVTNFGTKLSFCLLPYLQQTCWLPRQCADARYNAGFGGSNAAVLLEPAPSSAIDGLNGTASTVTTASLSNANGSGTNAHSTNGTNGTNSTNSVATPDSSVANDSNGAALTPESSSVNGTDGLATPEPFAAPNGANGVHRPNKSRLFVLSAKAEKSLVAYLPSFKEYLDAAAPELDSGKFAQDLSYTLGQRRTHYPYRIAVVADSVASLKEKLAAAPKPVRIRDRAIAFVFTGQGAQYAEMASRLQNHKAFAIALDQAEEHLRSMGASWSLIDELGKPASDSRINDAEISQAACTAVQLALVSLLKTWGVLPDRVTGHSSGEITAAYAACLISFRQAIATAYFRGQAAAQLVSRHQRGESQNKGAMLALGVGQDEASKLIEEHAADGYATVGAINSPQSVTISGDESAIEKIHQVAEARGLFVRRLKVGLAYHSRHMDEVATSYKEAIQPFYEDDSAIAAGPEETPRPLFVSSVTGRVEDTVDASYWVKNLVRPVRFTDAIQVLLMSQSGKTNDSTKLPNLVVEIGPHAALKNPIKQTVDALRQRADRPSSLTTFLYIPSLVRGTDDTETLLTLAGGLFTAGVPSLQLGSINNTDKHSADVLTDLPAYAWDKSASYQVISRNTRELLFPGEPYHPLLGRKMTSTGSNGERAYRQLFTLDEIPWIRDHNVGGAVIFPMTGYLSCAIEAARRALAPSTAPAFVIRDFHVVRSLQIQEEQAVDIATKIRPTSTPGAPTVATSWTFEVSIWYEDTKTWATHAYGRIEPETTEMTSESPTLKESLPLISGSNLKECDPNLAYSGSDAGSKGTRYGPAFRSTIRYRKGDGITVIDQKLRDLGKEQDLLSRFGSPYTTDPPTLDGFLQGGGAFDVIDWKRQALMPNYVSRLRVSNAILSTDAEQRLSVVTRLLEYDAKGGRMLMSVAAFSQNSDGSFTPVAEWESVTFRSLVADSDEDSDPASALPENWRWEMIPRFEFLPHQDLTKRFLVGELTEEEIKHAENLHVAACYYIAKALKETSGDDKSTLPNHLSRFVTWAGRAVARESPPGLDIDSEPTALINAVRTRDSQGELLCAIGDVLTPILREQVQPLEVMLKDGLLTRHYEADVANALFSKTLGALVSNLADFEPNMRILEIGAGTAGTTLHVLNALSQDREDGAFLEYTFTDISSGFFENARHKLAKWTSRIKYEKLDISKDPVEQGFTAKNFDLIVAANVLHATPNMYATMTHVRSLLKPRGKLLLLEANRHAPLGLPFALLPGWWYAEDTYRDPEEGPLLTTKSWERLLVDTGFSGLDVLIEDRPGEPEQLLSIISSTRVGRRTDDTQITVCGPFMDDEEVEFAQQVADAISDRTGCQTIIKPFAEVDAQADDPYCIFIDSPRQSILKDVSSRDTFEALRSLLVHNKGLLWAIPESDIPEIDIIKGMMRTVRLEYEPKHLLLIDRVPCGTAQGVNAVVQIAEILSDPEVPGGEDQDYYWHEGSIHQSRMRPLKEVKEQFAAEQGISLRSTQPIWGGYPLELTMDAAGTPEGIYFRRRPDVFPQGSLDANEIIVHVEAAGLNYRDLNLVFGSVPWASAGPPGFDGVGTVIARGPSVKGLQEGDRVFFLSLEGSAFATCKRMPSWHAFAKIPASIGTTEEAASLPLAYSVAIAALMHTARLRKNESVLIHSAAGAVGQACIAIARHLGASRIFVTASTEAKRDFLHSALGIPKNQIFSSRTPQFRDAIMCATNGRGVDVIISNSASLGERLLQEAWELTAPFGRFVEINRNSLQSSGGLSTKPFERNVSFGSVDLRELHRHRPDDLQAILSDFVHLLQTSDVIAPIKQITAVPVSQFAEGLRKIKSGEHVGKVVITLGKDERVLAESSLHPSQVQLDADATYLVTGGTRGIGLSLAYWMIEEANAKNVVVIGRSGAKSDEVQQLLKKHDGIDGVRVKALACDVGSKKALADLLGSIKDELPPVKGVIHSALVLNDKLFENASYEDWQAITTPRIQGAWNLHELLPDLSFFIALSSFLGDTGNAGQCIYAGTASFYDAFARHRNSFGLDTVSISLPVVLGVGYVAANDLTSQLKQTLGGTLRIEDIITIVKSAIASGPRSPFVSNGGKSTAFKLHVHGKPLSHIFWKYFHPVLLKHVLQADDPLSTKHVDGGGGTAGNGDIEDWRKANDPLAGLTEALITKVSGMTMIARDEVEADAPLANHGLDSLVSVELRNWIRRETGGVELALTTITQAASLRALAAYILTQVEGK</sequence>
<dbReference type="Pfam" id="PF21089">
    <property type="entry name" value="PKS_DH_N"/>
    <property type="match status" value="1"/>
</dbReference>
<feature type="compositionally biased region" description="Low complexity" evidence="9">
    <location>
        <begin position="493"/>
        <end position="516"/>
    </location>
</feature>
<dbReference type="AlphaFoldDB" id="A0A175WGN7"/>
<feature type="active site" description="Proton acceptor; for dehydratase activity" evidence="8">
    <location>
        <position position="1087"/>
    </location>
</feature>
<dbReference type="GO" id="GO:0004312">
    <property type="term" value="F:fatty acid synthase activity"/>
    <property type="evidence" value="ECO:0007669"/>
    <property type="project" value="TreeGrafter"/>
</dbReference>
<dbReference type="Pfam" id="PF08242">
    <property type="entry name" value="Methyltransf_12"/>
    <property type="match status" value="1"/>
</dbReference>
<dbReference type="InterPro" id="IPR013968">
    <property type="entry name" value="PKS_KR"/>
</dbReference>
<protein>
    <submittedName>
        <fullName evidence="13">Lovastatin diketide synthase LovF</fullName>
    </submittedName>
</protein>
<dbReference type="SMART" id="SM00822">
    <property type="entry name" value="PKS_KR"/>
    <property type="match status" value="1"/>
</dbReference>
<dbReference type="Gene3D" id="3.90.180.10">
    <property type="entry name" value="Medium-chain alcohol dehydrogenases, catalytic domain"/>
    <property type="match status" value="1"/>
</dbReference>
<dbReference type="Gene3D" id="3.10.129.110">
    <property type="entry name" value="Polyketide synthase dehydratase"/>
    <property type="match status" value="1"/>
</dbReference>
<evidence type="ECO:0000259" key="11">
    <source>
        <dbReference type="PROSITE" id="PS52004"/>
    </source>
</evidence>
<dbReference type="PROSITE" id="PS50075">
    <property type="entry name" value="CARRIER"/>
    <property type="match status" value="1"/>
</dbReference>
<dbReference type="InterPro" id="IPR014031">
    <property type="entry name" value="Ketoacyl_synth_C"/>
</dbReference>
<dbReference type="InterPro" id="IPR013217">
    <property type="entry name" value="Methyltransf_12"/>
</dbReference>
<dbReference type="Pfam" id="PF08659">
    <property type="entry name" value="KR"/>
    <property type="match status" value="1"/>
</dbReference>
<evidence type="ECO:0000313" key="13">
    <source>
        <dbReference type="EMBL" id="KXX82669.1"/>
    </source>
</evidence>
<dbReference type="Pfam" id="PF00698">
    <property type="entry name" value="Acyl_transf_1"/>
    <property type="match status" value="1"/>
</dbReference>
<evidence type="ECO:0000259" key="10">
    <source>
        <dbReference type="PROSITE" id="PS50075"/>
    </source>
</evidence>
<keyword evidence="5" id="KW-0560">Oxidoreductase</keyword>
<comment type="caution">
    <text evidence="13">The sequence shown here is derived from an EMBL/GenBank/DDBJ whole genome shotgun (WGS) entry which is preliminary data.</text>
</comment>
<feature type="region of interest" description="C-terminal hotdog fold" evidence="8">
    <location>
        <begin position="1208"/>
        <end position="1370"/>
    </location>
</feature>
<evidence type="ECO:0000256" key="6">
    <source>
        <dbReference type="ARBA" id="ARBA00023268"/>
    </source>
</evidence>
<dbReference type="EMBL" id="LCTW02000010">
    <property type="protein sequence ID" value="KXX82669.1"/>
    <property type="molecule type" value="Genomic_DNA"/>
</dbReference>
<dbReference type="InterPro" id="IPR009081">
    <property type="entry name" value="PP-bd_ACP"/>
</dbReference>
<keyword evidence="1" id="KW-0596">Phosphopantetheine</keyword>
<dbReference type="Gene3D" id="3.30.70.3290">
    <property type="match status" value="1"/>
</dbReference>
<dbReference type="InterPro" id="IPR020807">
    <property type="entry name" value="PKS_DH"/>
</dbReference>
<feature type="region of interest" description="N-terminal hotdog fold" evidence="8">
    <location>
        <begin position="1054"/>
        <end position="1189"/>
    </location>
</feature>
<dbReference type="SMART" id="SM00829">
    <property type="entry name" value="PKS_ER"/>
    <property type="match status" value="1"/>
</dbReference>
<dbReference type="InterPro" id="IPR016039">
    <property type="entry name" value="Thiolase-like"/>
</dbReference>
<keyword evidence="4" id="KW-0521">NADP</keyword>
<dbReference type="OrthoDB" id="329835at2759"/>
<dbReference type="CDD" id="cd02440">
    <property type="entry name" value="AdoMet_MTases"/>
    <property type="match status" value="1"/>
</dbReference>
<feature type="region of interest" description="Disordered" evidence="9">
    <location>
        <begin position="488"/>
        <end position="557"/>
    </location>
</feature>
<dbReference type="STRING" id="100816.A0A175WGN7"/>
<evidence type="ECO:0000313" key="14">
    <source>
        <dbReference type="Proteomes" id="UP000078237"/>
    </source>
</evidence>
<dbReference type="InterPro" id="IPR014043">
    <property type="entry name" value="Acyl_transferase_dom"/>
</dbReference>
<dbReference type="PROSITE" id="PS52019">
    <property type="entry name" value="PKS_MFAS_DH"/>
    <property type="match status" value="1"/>
</dbReference>
<dbReference type="InterPro" id="IPR050091">
    <property type="entry name" value="PKS_NRPS_Biosynth_Enz"/>
</dbReference>
<keyword evidence="3" id="KW-0808">Transferase</keyword>
<name>A0A175WGN7_9PEZI</name>
<dbReference type="SUPFAM" id="SSF51735">
    <property type="entry name" value="NAD(P)-binding Rossmann-fold domains"/>
    <property type="match status" value="2"/>
</dbReference>
<dbReference type="InterPro" id="IPR049900">
    <property type="entry name" value="PKS_mFAS_DH"/>
</dbReference>
<feature type="domain" description="PKS/mFAS DH" evidence="12">
    <location>
        <begin position="1054"/>
        <end position="1370"/>
    </location>
</feature>
<evidence type="ECO:0000256" key="9">
    <source>
        <dbReference type="SAM" id="MobiDB-lite"/>
    </source>
</evidence>
<keyword evidence="14" id="KW-1185">Reference proteome</keyword>
<dbReference type="PANTHER" id="PTHR43775:SF29">
    <property type="entry name" value="ASPERFURANONE POLYKETIDE SYNTHASE AFOG-RELATED"/>
    <property type="match status" value="1"/>
</dbReference>
<dbReference type="SUPFAM" id="SSF55048">
    <property type="entry name" value="Probable ACP-binding domain of malonyl-CoA ACP transacylase"/>
    <property type="match status" value="1"/>
</dbReference>
<dbReference type="InterPro" id="IPR001227">
    <property type="entry name" value="Ac_transferase_dom_sf"/>
</dbReference>
<dbReference type="InterPro" id="IPR020841">
    <property type="entry name" value="PKS_Beta-ketoAc_synthase_dom"/>
</dbReference>
<evidence type="ECO:0000256" key="1">
    <source>
        <dbReference type="ARBA" id="ARBA00022450"/>
    </source>
</evidence>
<dbReference type="Pfam" id="PF08240">
    <property type="entry name" value="ADH_N"/>
    <property type="match status" value="1"/>
</dbReference>
<dbReference type="Pfam" id="PF00109">
    <property type="entry name" value="ketoacyl-synt"/>
    <property type="match status" value="1"/>
</dbReference>
<gene>
    <name evidence="13" type="ORF">MMYC01_201092</name>
</gene>
<keyword evidence="6" id="KW-0511">Multifunctional enzyme</keyword>
<evidence type="ECO:0000256" key="5">
    <source>
        <dbReference type="ARBA" id="ARBA00023002"/>
    </source>
</evidence>
<dbReference type="SMART" id="SM00823">
    <property type="entry name" value="PKS_PP"/>
    <property type="match status" value="1"/>
</dbReference>
<evidence type="ECO:0000256" key="2">
    <source>
        <dbReference type="ARBA" id="ARBA00022553"/>
    </source>
</evidence>
<dbReference type="Pfam" id="PF00107">
    <property type="entry name" value="ADH_zinc_N"/>
    <property type="match status" value="1"/>
</dbReference>
<dbReference type="Pfam" id="PF00550">
    <property type="entry name" value="PP-binding"/>
    <property type="match status" value="1"/>
</dbReference>
<dbReference type="InterPro" id="IPR013149">
    <property type="entry name" value="ADH-like_C"/>
</dbReference>
<dbReference type="Gene3D" id="3.40.47.10">
    <property type="match status" value="1"/>
</dbReference>
<organism evidence="13 14">
    <name type="scientific">Madurella mycetomatis</name>
    <dbReference type="NCBI Taxonomy" id="100816"/>
    <lineage>
        <taxon>Eukaryota</taxon>
        <taxon>Fungi</taxon>
        <taxon>Dikarya</taxon>
        <taxon>Ascomycota</taxon>
        <taxon>Pezizomycotina</taxon>
        <taxon>Sordariomycetes</taxon>
        <taxon>Sordariomycetidae</taxon>
        <taxon>Sordariales</taxon>
        <taxon>Sordariales incertae sedis</taxon>
        <taxon>Madurella</taxon>
    </lineage>
</organism>